<feature type="repeat" description="WD" evidence="3">
    <location>
        <begin position="951"/>
        <end position="992"/>
    </location>
</feature>
<dbReference type="Pfam" id="PF00400">
    <property type="entry name" value="WD40"/>
    <property type="match status" value="7"/>
</dbReference>
<dbReference type="PANTHER" id="PTHR44129">
    <property type="entry name" value="WD REPEAT-CONTAINING PROTEIN POP1"/>
    <property type="match status" value="1"/>
</dbReference>
<dbReference type="InterPro" id="IPR007111">
    <property type="entry name" value="NACHT_NTPase"/>
</dbReference>
<comment type="caution">
    <text evidence="5">The sequence shown here is derived from an EMBL/GenBank/DDBJ whole genome shotgun (WGS) entry which is preliminary data.</text>
</comment>
<dbReference type="PROSITE" id="PS50294">
    <property type="entry name" value="WD_REPEATS_REGION"/>
    <property type="match status" value="6"/>
</dbReference>
<dbReference type="CDD" id="cd00200">
    <property type="entry name" value="WD40"/>
    <property type="match status" value="1"/>
</dbReference>
<dbReference type="SUPFAM" id="SSF50978">
    <property type="entry name" value="WD40 repeat-like"/>
    <property type="match status" value="2"/>
</dbReference>
<feature type="repeat" description="WD" evidence="3">
    <location>
        <begin position="1207"/>
        <end position="1240"/>
    </location>
</feature>
<feature type="domain" description="NACHT" evidence="4">
    <location>
        <begin position="403"/>
        <end position="549"/>
    </location>
</feature>
<dbReference type="InterPro" id="IPR015943">
    <property type="entry name" value="WD40/YVTN_repeat-like_dom_sf"/>
</dbReference>
<dbReference type="InterPro" id="IPR036322">
    <property type="entry name" value="WD40_repeat_dom_sf"/>
</dbReference>
<dbReference type="SUPFAM" id="SSF52540">
    <property type="entry name" value="P-loop containing nucleoside triphosphate hydrolases"/>
    <property type="match status" value="1"/>
</dbReference>
<dbReference type="InterPro" id="IPR056884">
    <property type="entry name" value="NPHP3-like_N"/>
</dbReference>
<dbReference type="Gene3D" id="3.40.50.300">
    <property type="entry name" value="P-loop containing nucleotide triphosphate hydrolases"/>
    <property type="match status" value="1"/>
</dbReference>
<feature type="repeat" description="WD" evidence="3">
    <location>
        <begin position="1165"/>
        <end position="1206"/>
    </location>
</feature>
<dbReference type="PROSITE" id="PS50082">
    <property type="entry name" value="WD_REPEATS_2"/>
    <property type="match status" value="7"/>
</dbReference>
<reference evidence="5 6" key="1">
    <citation type="submission" date="2018-01" db="EMBL/GenBank/DDBJ databases">
        <title>Harnessing the power of phylogenomics to disentangle the directionality and signatures of interkingdom host jumping in the parasitic fungal genus Tolypocladium.</title>
        <authorList>
            <person name="Quandt C.A."/>
            <person name="Patterson W."/>
            <person name="Spatafora J.W."/>
        </authorList>
    </citation>
    <scope>NUCLEOTIDE SEQUENCE [LARGE SCALE GENOMIC DNA]</scope>
    <source>
        <strain evidence="5 6">NRBC 100945</strain>
    </source>
</reference>
<feature type="repeat" description="WD" evidence="3">
    <location>
        <begin position="1035"/>
        <end position="1076"/>
    </location>
</feature>
<dbReference type="Proteomes" id="UP000237481">
    <property type="component" value="Unassembled WGS sequence"/>
</dbReference>
<dbReference type="Gene3D" id="3.40.50.1580">
    <property type="entry name" value="Nucleoside phosphorylase domain"/>
    <property type="match status" value="1"/>
</dbReference>
<accession>A0A2S4L7T3</accession>
<keyword evidence="1 3" id="KW-0853">WD repeat</keyword>
<dbReference type="SUPFAM" id="SSF53167">
    <property type="entry name" value="Purine and uridine phosphorylases"/>
    <property type="match status" value="1"/>
</dbReference>
<dbReference type="GO" id="GO:0003824">
    <property type="term" value="F:catalytic activity"/>
    <property type="evidence" value="ECO:0007669"/>
    <property type="project" value="InterPro"/>
</dbReference>
<name>A0A2S4L7T3_9HYPO</name>
<proteinExistence type="predicted"/>
<evidence type="ECO:0000313" key="6">
    <source>
        <dbReference type="Proteomes" id="UP000237481"/>
    </source>
</evidence>
<evidence type="ECO:0000256" key="3">
    <source>
        <dbReference type="PROSITE-ProRule" id="PRU00221"/>
    </source>
</evidence>
<keyword evidence="6" id="KW-1185">Reference proteome</keyword>
<dbReference type="Gene3D" id="2.130.10.10">
    <property type="entry name" value="YVTN repeat-like/Quinoprotein amine dehydrogenase"/>
    <property type="match status" value="4"/>
</dbReference>
<dbReference type="GO" id="GO:0009116">
    <property type="term" value="P:nucleoside metabolic process"/>
    <property type="evidence" value="ECO:0007669"/>
    <property type="project" value="InterPro"/>
</dbReference>
<dbReference type="InterPro" id="IPR050349">
    <property type="entry name" value="WD_LIS1/nudF_dynein_reg"/>
</dbReference>
<dbReference type="InterPro" id="IPR035994">
    <property type="entry name" value="Nucleoside_phosphorylase_sf"/>
</dbReference>
<evidence type="ECO:0000256" key="2">
    <source>
        <dbReference type="ARBA" id="ARBA00022737"/>
    </source>
</evidence>
<dbReference type="SMART" id="SM00320">
    <property type="entry name" value="WD40"/>
    <property type="match status" value="10"/>
</dbReference>
<dbReference type="EMBL" id="PKSG01000133">
    <property type="protein sequence ID" value="POR38488.1"/>
    <property type="molecule type" value="Genomic_DNA"/>
</dbReference>
<evidence type="ECO:0000313" key="5">
    <source>
        <dbReference type="EMBL" id="POR38488.1"/>
    </source>
</evidence>
<dbReference type="InterPro" id="IPR020472">
    <property type="entry name" value="WD40_PAC1"/>
</dbReference>
<dbReference type="OrthoDB" id="4927425at2759"/>
<dbReference type="InterPro" id="IPR027417">
    <property type="entry name" value="P-loop_NTPase"/>
</dbReference>
<evidence type="ECO:0000259" key="4">
    <source>
        <dbReference type="PROSITE" id="PS50837"/>
    </source>
</evidence>
<dbReference type="InterPro" id="IPR001680">
    <property type="entry name" value="WD40_rpt"/>
</dbReference>
<feature type="repeat" description="WD" evidence="3">
    <location>
        <begin position="1077"/>
        <end position="1118"/>
    </location>
</feature>
<dbReference type="Pfam" id="PF24883">
    <property type="entry name" value="NPHP3_N"/>
    <property type="match status" value="1"/>
</dbReference>
<sequence length="1566" mass="172356">MSDPNNYTVGWVCALATEYVAAQAFLDEVHDGPMYVSPNDNNDYTLGKMGRHFVAIAVLPDGEYGTSSAASVARDMLHSFPNIRIGLMVGIGGGAPSPKHDIRLGDVVVGATRDGHGGVWQYDFGKTVQSRSFHTTGRLDQAPTVLRAAVSGLKAQYESEGHGFETSINAILQRKPRLRRKYGQPDGSADRLYRSNIIHPVDSDSSCSVACGDDEGRLVARRERTEEEDLSPTIHYGLIASANQLMKDATRRDRYAEENEVLCFEMEAAGLMNHFPCLVIRGICDYSDSHKNKEWQGYAAMTAAAYAKDLLHRIVPSRIEQASKIQETVLKSKFPHVPRGGSRQVDRELSALKQSSVLNRLPVAEGAAFDSHAEAQNPICHKDTRVDLLRQVFEWAHDDQAETIFWLNGMAGTGKSTISRTVARSFARDGTLGATFFFRRGETDRSSISKLFTTIVADLASRNPEFAVAVEDVIAADSAILRKSAQEQFDGLILRPLDSVTGKRSPVVIVVDALDECERDDEVRLLIYLFSRVKGLGLSNFKTFVTSRPELPIRLGFGAIRGKYQDLILHELPEGIIEDDISSYLAGELAAIRESHNALAATERQLPVSWPGERHLKSLVGMAVPLFIFAATVCRFLADGRCGTPDDQLRSVLHYQTRSQQSKLDATYLPVLNNLIYGLCTQDRNRILERFRRIIGAIAVLESPLSITSLGRIIRTPQGLIHSQLDYLHSVLNVPSSTESPVRMLHLSFRDFLLDPEKKGRSPFWIDETRTHAELATDCLRIMDRLKPDLCELQDPATPRSVIERQKLDACLPPDVKYACIYWIIHLHGAKAGIGDGGTVHTFLKSHLLHWIEAMSLIGRVSETFGLIKTLQSLLEPSAETSLSNLLEDTMRFLHSGISTIDSLPLQIYCSLLTFVPVGTELRSVFKSEAVPWVSLTPGPSKRWNDWLQTLEGHKDGVTSVALSHDSAILASASADCTVNVWRVENGHWIHTLKGHTGKVSSVDFSHDSAFIVSGSFDGSVRMWGVVTGECVLVLGGHGPWIVSVAFSHDSTLIAAASSDHKIRIWRTNTGHCEKELMGHSDYIRSICFSHDSTLLASASDDETVLLWSVEKTVSLQEVAVDGMARCLDFSHDSRQLAIGIRDHKAGAGHHLGVWDVAAKKWLHRLRHPLTVSSVAFSHRSALLVTGSYDRQLRLWSTETGNLVRSFRGHRDWVTSVVMSSDASLVCSGSLDRTVRIWQVGELKESELERALEHVEIFGPLALSDDLTLVASESNIGGVNIWSAMTGDKLGGFDWNGMAIKALAFSADSTELVRCSANRFYKTPLRETGSSIYSGESSTCSVAISHDANHIAIGRADGTIGVWCAETATWQDLYSGSDPVTAVAFSRHPMLLASANTGKVRIWRVATKEPSHDQILVPLPKEFRCGSGPTASIAFSQDSVLVAASSGNGALRVWRVATGECLYHLLLGMASSRLSFNQTTYGLFQYLLTDAGKVRLDNLGPHATPVVARCCGIGISEDRCWITWNGKNLLWLPVNHRPARFAVLESNKVVILKPEEFSEHLQAVGV</sequence>
<dbReference type="PRINTS" id="PR00320">
    <property type="entry name" value="GPROTEINBRPT"/>
</dbReference>
<feature type="repeat" description="WD" evidence="3">
    <location>
        <begin position="993"/>
        <end position="1034"/>
    </location>
</feature>
<dbReference type="PROSITE" id="PS50837">
    <property type="entry name" value="NACHT"/>
    <property type="match status" value="1"/>
</dbReference>
<feature type="repeat" description="WD" evidence="3">
    <location>
        <begin position="1423"/>
        <end position="1464"/>
    </location>
</feature>
<keyword evidence="2" id="KW-0677">Repeat</keyword>
<organism evidence="5 6">
    <name type="scientific">Tolypocladium paradoxum</name>
    <dbReference type="NCBI Taxonomy" id="94208"/>
    <lineage>
        <taxon>Eukaryota</taxon>
        <taxon>Fungi</taxon>
        <taxon>Dikarya</taxon>
        <taxon>Ascomycota</taxon>
        <taxon>Pezizomycotina</taxon>
        <taxon>Sordariomycetes</taxon>
        <taxon>Hypocreomycetidae</taxon>
        <taxon>Hypocreales</taxon>
        <taxon>Ophiocordycipitaceae</taxon>
        <taxon>Tolypocladium</taxon>
    </lineage>
</organism>
<gene>
    <name evidence="5" type="ORF">TPAR_01313</name>
</gene>
<protein>
    <recommendedName>
        <fullName evidence="4">NACHT domain-containing protein</fullName>
    </recommendedName>
</protein>
<dbReference type="STRING" id="94208.A0A2S4L7T3"/>
<evidence type="ECO:0000256" key="1">
    <source>
        <dbReference type="ARBA" id="ARBA00022574"/>
    </source>
</evidence>